<keyword evidence="1" id="KW-0547">Nucleotide-binding</keyword>
<dbReference type="InterPro" id="IPR012961">
    <property type="entry name" value="Ski2/MTR4_C"/>
</dbReference>
<dbReference type="AlphaFoldDB" id="L2GQD3"/>
<organism evidence="6 7">
    <name type="scientific">Vittaforma corneae (strain ATCC 50505)</name>
    <name type="common">Microsporidian parasite</name>
    <name type="synonym">Nosema corneum</name>
    <dbReference type="NCBI Taxonomy" id="993615"/>
    <lineage>
        <taxon>Eukaryota</taxon>
        <taxon>Fungi</taxon>
        <taxon>Fungi incertae sedis</taxon>
        <taxon>Microsporidia</taxon>
        <taxon>Nosematidae</taxon>
        <taxon>Vittaforma</taxon>
    </lineage>
</organism>
<evidence type="ECO:0000313" key="6">
    <source>
        <dbReference type="EMBL" id="ELA42829.1"/>
    </source>
</evidence>
<evidence type="ECO:0000256" key="1">
    <source>
        <dbReference type="ARBA" id="ARBA00022741"/>
    </source>
</evidence>
<dbReference type="PANTHER" id="PTHR12131">
    <property type="entry name" value="ATP-DEPENDENT RNA AND DNA HELICASE"/>
    <property type="match status" value="1"/>
</dbReference>
<dbReference type="Gene3D" id="1.10.3380.30">
    <property type="match status" value="1"/>
</dbReference>
<protein>
    <recommendedName>
        <fullName evidence="5">ATP-dependent RNA helicase Ski2/MTR4 C-terminal domain-containing protein</fullName>
    </recommendedName>
</protein>
<dbReference type="Pfam" id="PF08148">
    <property type="entry name" value="DSHCT"/>
    <property type="match status" value="1"/>
</dbReference>
<evidence type="ECO:0000256" key="2">
    <source>
        <dbReference type="ARBA" id="ARBA00022801"/>
    </source>
</evidence>
<dbReference type="InParanoid" id="L2GQD3"/>
<gene>
    <name evidence="6" type="ORF">VICG_00144</name>
</gene>
<evidence type="ECO:0000256" key="4">
    <source>
        <dbReference type="ARBA" id="ARBA00022840"/>
    </source>
</evidence>
<reference evidence="7" key="1">
    <citation type="submission" date="2011-05" db="EMBL/GenBank/DDBJ databases">
        <title>The genome sequence of Vittaforma corneae strain ATCC 50505.</title>
        <authorList>
            <consortium name="The Broad Institute Genome Sequencing Platform"/>
            <person name="Cuomo C."/>
            <person name="Didier E."/>
            <person name="Bowers L."/>
            <person name="Young S.K."/>
            <person name="Zeng Q."/>
            <person name="Gargeya S."/>
            <person name="Fitzgerald M."/>
            <person name="Haas B."/>
            <person name="Abouelleil A."/>
            <person name="Alvarado L."/>
            <person name="Arachchi H.M."/>
            <person name="Berlin A."/>
            <person name="Chapman S.B."/>
            <person name="Gearin G."/>
            <person name="Goldberg J."/>
            <person name="Griggs A."/>
            <person name="Gujja S."/>
            <person name="Hansen M."/>
            <person name="Heiman D."/>
            <person name="Howarth C."/>
            <person name="Larimer J."/>
            <person name="Lui A."/>
            <person name="MacDonald P.J.P."/>
            <person name="McCowen C."/>
            <person name="Montmayeur A."/>
            <person name="Murphy C."/>
            <person name="Neiman D."/>
            <person name="Pearson M."/>
            <person name="Priest M."/>
            <person name="Roberts A."/>
            <person name="Saif S."/>
            <person name="Shea T."/>
            <person name="Sisk P."/>
            <person name="Stolte C."/>
            <person name="Sykes S."/>
            <person name="Wortman J."/>
            <person name="Nusbaum C."/>
            <person name="Birren B."/>
        </authorList>
    </citation>
    <scope>NUCLEOTIDE SEQUENCE [LARGE SCALE GENOMIC DNA]</scope>
    <source>
        <strain evidence="7">ATCC 50505</strain>
    </source>
</reference>
<feature type="domain" description="ATP-dependent RNA helicase Ski2/MTR4 C-terminal" evidence="5">
    <location>
        <begin position="94"/>
        <end position="265"/>
    </location>
</feature>
<dbReference type="InterPro" id="IPR050699">
    <property type="entry name" value="RNA-DNA_Helicase"/>
</dbReference>
<dbReference type="GO" id="GO:0016787">
    <property type="term" value="F:hydrolase activity"/>
    <property type="evidence" value="ECO:0007669"/>
    <property type="project" value="UniProtKB-KW"/>
</dbReference>
<dbReference type="OrthoDB" id="64767at2759"/>
<sequence length="266" mass="30817">MLYFMLEALPISFDFTETDIKYICKISELRSRFESMLKCKFLECRNSETHYFEAIRSKQTRDEINSIRSRYSRESLALMNEYTARISFLKKHSFLSDSITLKGRVAAEIRTVNDVLVTELIFNNEFESFSPSETIALFSSMLNEDQPEEYEISPELEAKANILQKYHDILGKDLAEMNIPKFQELNLSYIQAVYDWCSGLSLGSIVTKHCIQEGSFVRLLLRLDECCREMINVGDIIGDTKISEKFSQASTCMRRGIVFLPSLYIE</sequence>
<dbReference type="GeneID" id="19880862"/>
<dbReference type="VEuPathDB" id="MicrosporidiaDB:VICG_00144"/>
<dbReference type="PANTHER" id="PTHR12131:SF1">
    <property type="entry name" value="ATP-DEPENDENT RNA HELICASE SUPV3L1, MITOCHONDRIAL-RELATED"/>
    <property type="match status" value="1"/>
</dbReference>
<dbReference type="RefSeq" id="XP_007603597.1">
    <property type="nucleotide sequence ID" value="XM_007603535.1"/>
</dbReference>
<evidence type="ECO:0000256" key="3">
    <source>
        <dbReference type="ARBA" id="ARBA00022806"/>
    </source>
</evidence>
<proteinExistence type="predicted"/>
<dbReference type="EMBL" id="JH370130">
    <property type="protein sequence ID" value="ELA42829.1"/>
    <property type="molecule type" value="Genomic_DNA"/>
</dbReference>
<keyword evidence="7" id="KW-1185">Reference proteome</keyword>
<dbReference type="OMA" id="ERNCINE"/>
<dbReference type="Proteomes" id="UP000011082">
    <property type="component" value="Unassembled WGS sequence"/>
</dbReference>
<dbReference type="GO" id="GO:0005524">
    <property type="term" value="F:ATP binding"/>
    <property type="evidence" value="ECO:0007669"/>
    <property type="project" value="UniProtKB-KW"/>
</dbReference>
<evidence type="ECO:0000259" key="5">
    <source>
        <dbReference type="SMART" id="SM01142"/>
    </source>
</evidence>
<dbReference type="STRING" id="993615.L2GQD3"/>
<dbReference type="SMART" id="SM01142">
    <property type="entry name" value="DSHCT"/>
    <property type="match status" value="1"/>
</dbReference>
<dbReference type="HOGENOM" id="CLU_1046634_0_0_1"/>
<evidence type="ECO:0000313" key="7">
    <source>
        <dbReference type="Proteomes" id="UP000011082"/>
    </source>
</evidence>
<accession>L2GQD3</accession>
<dbReference type="GO" id="GO:0004386">
    <property type="term" value="F:helicase activity"/>
    <property type="evidence" value="ECO:0007669"/>
    <property type="project" value="UniProtKB-KW"/>
</dbReference>
<keyword evidence="3" id="KW-0347">Helicase</keyword>
<keyword evidence="4" id="KW-0067">ATP-binding</keyword>
<name>L2GQD3_VITCO</name>
<keyword evidence="2" id="KW-0378">Hydrolase</keyword>